<proteinExistence type="predicted"/>
<name>T0JRW4_COLGC</name>
<gene>
    <name evidence="1" type="ORF">CGLO_18290</name>
</gene>
<comment type="caution">
    <text evidence="1">The sequence shown here is derived from an EMBL/GenBank/DDBJ whole genome shotgun (WGS) entry which is preliminary data.</text>
</comment>
<protein>
    <submittedName>
        <fullName evidence="1">Uncharacterized protein</fullName>
    </submittedName>
</protein>
<dbReference type="Proteomes" id="UP000015530">
    <property type="component" value="Unassembled WGS sequence"/>
</dbReference>
<sequence length="11" mass="1284">MIFNYMVAPVV</sequence>
<accession>T0JRW4</accession>
<evidence type="ECO:0000313" key="2">
    <source>
        <dbReference type="Proteomes" id="UP000015530"/>
    </source>
</evidence>
<dbReference type="EMBL" id="AMYD01004484">
    <property type="protein sequence ID" value="EQB43108.1"/>
    <property type="molecule type" value="Genomic_DNA"/>
</dbReference>
<evidence type="ECO:0000313" key="1">
    <source>
        <dbReference type="EMBL" id="EQB43108.1"/>
    </source>
</evidence>
<reference evidence="2" key="1">
    <citation type="journal article" date="2013" name="Mol. Plant Microbe Interact.">
        <title>Global aspects of pacC regulation of pathogenicity genes in Colletotrichum gloeosporioides as revealed by transcriptome analysis.</title>
        <authorList>
            <person name="Alkan N."/>
            <person name="Meng X."/>
            <person name="Friedlander G."/>
            <person name="Reuveni E."/>
            <person name="Sukno S."/>
            <person name="Sherman A."/>
            <person name="Thon M."/>
            <person name="Fluhr R."/>
            <person name="Prusky D."/>
        </authorList>
    </citation>
    <scope>NUCLEOTIDE SEQUENCE [LARGE SCALE GENOMIC DNA]</scope>
    <source>
        <strain evidence="2">Cg-14</strain>
    </source>
</reference>
<organism evidence="1 2">
    <name type="scientific">Colletotrichum gloeosporioides (strain Cg-14)</name>
    <name type="common">Anthracnose fungus</name>
    <name type="synonym">Glomerella cingulata</name>
    <dbReference type="NCBI Taxonomy" id="1237896"/>
    <lineage>
        <taxon>Eukaryota</taxon>
        <taxon>Fungi</taxon>
        <taxon>Dikarya</taxon>
        <taxon>Ascomycota</taxon>
        <taxon>Pezizomycotina</taxon>
        <taxon>Sordariomycetes</taxon>
        <taxon>Hypocreomycetidae</taxon>
        <taxon>Glomerellales</taxon>
        <taxon>Glomerellaceae</taxon>
        <taxon>Colletotrichum</taxon>
        <taxon>Colletotrichum gloeosporioides species complex</taxon>
    </lineage>
</organism>
<dbReference type="HOGENOM" id="CLU_3437672_0_0_1"/>